<dbReference type="GO" id="GO:0005576">
    <property type="term" value="C:extracellular region"/>
    <property type="evidence" value="ECO:0007669"/>
    <property type="project" value="UniProtKB-ARBA"/>
</dbReference>
<dbReference type="GO" id="GO:0030155">
    <property type="term" value="P:regulation of cell adhesion"/>
    <property type="evidence" value="ECO:0007669"/>
    <property type="project" value="InterPro"/>
</dbReference>
<dbReference type="FunFam" id="2.10.25.10:FF:000135">
    <property type="entry name" value="Laminin subunit beta 4"/>
    <property type="match status" value="1"/>
</dbReference>
<dbReference type="Pfam" id="PF00053">
    <property type="entry name" value="EGF_laminin"/>
    <property type="match status" value="19"/>
</dbReference>
<dbReference type="Gene3D" id="2.170.300.10">
    <property type="entry name" value="Tie2 ligand-binding domain superfamily"/>
    <property type="match status" value="1"/>
</dbReference>
<feature type="domain" description="Laminin EGF-like" evidence="17">
    <location>
        <begin position="636"/>
        <end position="681"/>
    </location>
</feature>
<feature type="disulfide bond" evidence="12">
    <location>
        <begin position="611"/>
        <end position="620"/>
    </location>
</feature>
<feature type="domain" description="Laminin G" evidence="16">
    <location>
        <begin position="2948"/>
        <end position="3138"/>
    </location>
</feature>
<dbReference type="FunFam" id="2.10.25.10:FF:000090">
    <property type="entry name" value="laminin subunit alpha"/>
    <property type="match status" value="1"/>
</dbReference>
<feature type="coiled-coil region" evidence="13">
    <location>
        <begin position="2374"/>
        <end position="2401"/>
    </location>
</feature>
<dbReference type="FunFam" id="2.10.25.10:FF:000082">
    <property type="entry name" value="Laminin subunit alpha 1"/>
    <property type="match status" value="2"/>
</dbReference>
<feature type="domain" description="Laminin EGF-like" evidence="17">
    <location>
        <begin position="544"/>
        <end position="589"/>
    </location>
</feature>
<keyword evidence="2" id="KW-0964">Secreted</keyword>
<dbReference type="GO" id="GO:0005102">
    <property type="term" value="F:signaling receptor binding"/>
    <property type="evidence" value="ECO:0007669"/>
    <property type="project" value="InterPro"/>
</dbReference>
<feature type="disulfide bond" evidence="12">
    <location>
        <begin position="427"/>
        <end position="436"/>
    </location>
</feature>
<feature type="disulfide bond" evidence="12">
    <location>
        <begin position="1413"/>
        <end position="1422"/>
    </location>
</feature>
<feature type="compositionally biased region" description="Basic residues" evidence="14">
    <location>
        <begin position="3354"/>
        <end position="3371"/>
    </location>
</feature>
<feature type="disulfide bond" evidence="12">
    <location>
        <begin position="786"/>
        <end position="798"/>
    </location>
</feature>
<feature type="domain" description="Laminin EGF-like" evidence="17">
    <location>
        <begin position="733"/>
        <end position="785"/>
    </location>
</feature>
<dbReference type="FunFam" id="2.10.25.10:FF:000561">
    <property type="entry name" value="Wing blister, isoform B"/>
    <property type="match status" value="1"/>
</dbReference>
<dbReference type="GO" id="GO:0005604">
    <property type="term" value="C:basement membrane"/>
    <property type="evidence" value="ECO:0007669"/>
    <property type="project" value="UniProtKB-SubCell"/>
</dbReference>
<feature type="domain" description="Laminin EGF-like" evidence="17">
    <location>
        <begin position="590"/>
        <end position="635"/>
    </location>
</feature>
<feature type="disulfide bond" evidence="12">
    <location>
        <begin position="546"/>
        <end position="563"/>
    </location>
</feature>
<dbReference type="SMART" id="SM00180">
    <property type="entry name" value="EGF_Lam"/>
    <property type="match status" value="21"/>
</dbReference>
<feature type="region of interest" description="Disordered" evidence="14">
    <location>
        <begin position="3351"/>
        <end position="3378"/>
    </location>
</feature>
<dbReference type="SUPFAM" id="SSF49899">
    <property type="entry name" value="Concanavalin A-like lectins/glucanases"/>
    <property type="match status" value="5"/>
</dbReference>
<dbReference type="InterPro" id="IPR013320">
    <property type="entry name" value="ConA-like_dom_sf"/>
</dbReference>
<dbReference type="PROSITE" id="PS51115">
    <property type="entry name" value="LAMININ_IVA"/>
    <property type="match status" value="1"/>
</dbReference>
<feature type="disulfide bond" evidence="12">
    <location>
        <begin position="1960"/>
        <end position="1969"/>
    </location>
</feature>
<sequence>MTKMLRLAIALGLVCVTLGQLPDLLVVPTEKNVLSPPYFNIASGKKIEATATCGDEQDELFCKLTGGTNFEFSNSVHQGQVCDICDSTIPEKAHPVKNAIDGTEKWWQSPPLSRGSEYNKVNLTIHLGQVFHVAYVLIKFANSPRAGTWVLEKSSDHGKSFQPWQYFANTDSDCYNLFGMDSLEEITRDDSVICTSDYSSVVPLENGEVVVSMIKARPGANNFSYATVLQEWSKATDVRLRFLRTKTLLGHLMAVSEQDPTVTRRYYYSIKDISIGGRCVCNGHADTCSPDPSDQYKLKCECRHNTCGDSCERCCEGFVQKAWRAAVPESTNQCEACNCHGHTTECEYDEDVARRRLSLDLAGNYEGGGVCLNCQHHTAGINCEQCASGYWRPSNVDPRDPNGCRPCDCDSTYTVGSCEPNTGRCYCKVQYAGDRCDSCAPGYYDFPECRACDCYYNGTLNDVCLPVGDACPCKYNFAGKYCDECAAGFYNFPQCDVCECTGEGVASDVCDPYTGACPCADGFAGPSCTECASGYFNYPLCQRCPCSDVGTIGNVCDPVTGQCFCGDKYSGQSCDDCRSGYFGFPVCQECQCTAPGSLDNTCDSRSGRCHCKRNYQGESCEECAPEFYGYPNCVSCDCNVRGSQRTTCDQTNGQCLCLPNIGGRSCDHCTPDYFNFPRCEECSCDARGIESVVQGVCLAFTTGQCECKPNVIGRNCDMCKPSHYDLDQGCVSCNCFIQGTLDGVGDCDSDDGQCFCKPYTCTQRCSQCVDGFYSLEELNYLGCTSCECDIGGAMTVACDKNTGQCQCRSGVAGRRCNRAADGYFYPTLYQYQYELEYGKTPENNAVRYGFDGTQFPDFSMSGYAKFSVVQSTIVMHALVNSHNLYRAVMRYVNPTANIIPGTIFFVSSLDGAGDSSGSSNCVDCPGQSQKVTFEVSNDPRMVTVPTPFVLNRGTWTIVIEAQPGLLIDYLVLLPSEYYEPGILQLSTTVPCVPSLHSSDTECVMFTHPSLGGFTMLDATQHPGSLRLDTPSTAHPEMLLLDGTSGVAEQQTYTVDIDLPAAGKYVLVLEYANTDNKFQRSLVTVTDGAANQYSDVKFNIYACAYSFLCRQVALGVLDDVKVFDLSLPTMRVTMTTEPGSSIYIKSLTAIPYSDWTMELVEPKPLCITTQGPEFDQCVTSAYPVPHGSSRFNIPAPPSDGDEEPAPPKLPETLNDESVQLIYLNGANSTGGGSTTLQIPMNLSPGGYVFLVHFYNPDHTSLAPRVVIDGGVASTGSANISYCPHADGCRAVVTKDDGSILVDITVPTSTFTITVPNGKAFWVQYVLAVPEADYNPSLLDLSPSDKSTDFIRKCSTDGQQSFYGTLTNPSEFCQESIFSLTVNHNAGALPCNCSGAGTVGGGDATCEEYGGQCPCRPNVIGRQCERCRTGFFGYPDCQPCDCGGAMCDTVDGNCICPINTVAPACNQCKPLTHSFDPIQGCLECDCNPEGVENVTDRGCSVTDGQCNCKDTVTGQRCDRCKPGYFGFPNCQKCQCDVRGRVSDGCNPVTGQCLCKPNVDGLQCDRCKDGSFNLNGTNPNGCTECFCFGVSSSCTPTQYPATEVYDMTNWRMLYLVEPMPSIETSLDGQTVRVDVNENGGPQDPYSAKIYWAAPKTYLAEKVGSYGGDLRYTASYSFGGRGDADFGSSSSPGLPAPLLAPVPDVILKGNNMVIGWVNEAGVENVNLKLSEHNFKHEQSNIEVTRAELMMVLSDLQALHIRAAPDIGVSSVSLRDVVLTTTDYSLPLGSGPTIPSVEECSCPEGYHGHSCEFCDAGYYRDERGPYLGYCKQCDCYGHCITCDKVGPIKSSDCLHNTGGKNCDVCVDGYIGNATSGEVDACQPCPCPFPMEDGNFADTCEELDGELVCHCQVGYTGARCELCANGYFGNPAVYGGSCQPCNCHGNLDPNLIMETCDPLTGECTDCMFNTGGKYCERCADGYFGDAIIARNCSECSCDSCGTDICDHVMGHCSCMPHVIGNLCDTCEPGFFNFQSCSGCQNCACAEGALGSVCDVNSGQCECAPNIVGVRCDTCAPGFYEYSAMGCKPCNCRNNGPCNRMNGQCECPPGISGVQCDQCELARHILPPGARECERCSTCTDDLLDEIEPMTDEVRSAFLQLANISVGVHAYRRLQDVQNMIQTIINNTMIEEGFMTGTKTDVGNLLGGGLADLGEMVSGSGADIDGSGMFSGPAGPRGLTQPPSFSDIFLVISHGEAAVSEMCNHTEILLGIVTETENVTMNGLANAMALENVSGAFMADANDLKNRLTEEASGDSDDYFQKLRDAEMMLQRMQERGFVPMKSAADTELDLANDLLDRVNANFTVPAANASSAVDTVSEELTTQHNKLRDLRGKLNDATQKANDATTANAVNRKNLTEMTDAINKINSDTTMVNDLLSDADTLLNATVTSVGGPISNGINELDQLHSGLTESIGQLQPFYDQLLTDLENARPVANASIAKANQLADDAAALSAIVQTDSEPHKAANVYQQIYIAMTNAANAAEEALQAATKAEMDVADKNLQAEAEAAEQRSSNLLSETLDLLQNDINNLRNNMDMTNENLTAQEQRVAEFNNRLNALDAAIDGMDRGNIGADIANVVDTAAEAEQAADSAAVQADMLQEQIRNAPDPNTDLPRELAATEQLLSDLEINVPALETTTTNIQNKAERLRGLESSLGLLQKIDDIKRKIALTRHVANGVKSSMQFSSVPEGEPVQYVQLRTPVTVQGLENNLITEFYVNVDAAFGDNSLMYIGDGTRADGDFGAVETVNGKVRYYFKVGGGFRQLESDVSINNREWHKITIKRIGNFGSLEVEYPSITPGRGDGTPAASFATDYKEGRTDGQEQVANIRRSSMSFYMGGNPMESPPSQIQNTGVGSACIGEVKLNNETIGIWNFKAYNGPKPGQNCQDRVAGLGSNQVWRFSGFGSYVRIARSDINFLNNNAGSVHFIGFKFETLQDNSLLFLVGQTTEQFMALEVVNGLLVMTWNFGFPGGPVNQTLENVGDVTMQDRQLLVKAGVATVHRVTVVSVDLRLRLRETFDAGVPNVLGDVWIGGMWNSNINPAFRSILTNIDVSFRGCLRELNFNSRSFDIQNAIENIGVTRGYQKEAVADLKLDGGDFVKMPSTLPNIQNIDGSVVMRTGTPSGTILNFRDTENNEQLTLFLREGHVVLSDGVEEVESREFYADHGAHMITFKHTADGSMRLAVDNHDSRRYQSPLSLADTELSRRRRQNLDLEVAIVNPQVYAYIGGAENMPMFTGCIKNPYIMTGGRTPAILTSNLSCGSPGTACVGRPLFNACNVGRVITRESIEIGDNLVALTAAAPRTSRRRNRNRNGRGRRRDRTRQGTRESDVVLAVDQLPVYNEGFESSCKLPYLPESRGIQYAGNGYTKYYVKRFNPSNWRFSLSMRTTRKRGLVFFMSDTRCNEHIAVYVVHGLIAFSVMFDNERTRLKSVRRYNDGLWHHITFERKGNATQLMLDSSIEGQGTIFTNSLTFPSNMEFYTGGLHEVPKRFAVRQITRKKLTDFTGCIRDVYINNLPIETSGTSSVVQMNTSPCFEGGAEPGMFYPHPNEGYSSAYMVGITNYTVATNIEVTLEVKPRSQSGILFSVGGSTGSFFHLALVEGRVAARVRQGGETLFTMYDPSRFDSNLCDGQWHSIRVNKVKNILALTVDDRLVIPIEEGLLENSNCDTDGALYVGGSPAYMSMDGMLTNSQYHGCIRKLRVDYFPINPSTSYLVYGDITTNNCPLS</sequence>
<feature type="disulfide bond" evidence="12">
    <location>
        <begin position="500"/>
        <end position="517"/>
    </location>
</feature>
<feature type="domain" description="Laminin G" evidence="16">
    <location>
        <begin position="3407"/>
        <end position="3584"/>
    </location>
</feature>
<feature type="disulfide bond" evidence="12">
    <location>
        <begin position="1506"/>
        <end position="1515"/>
    </location>
</feature>
<feature type="disulfide bond" evidence="12">
    <location>
        <begin position="636"/>
        <end position="648"/>
    </location>
</feature>
<dbReference type="FunFam" id="2.60.120.260:FF:000092">
    <property type="entry name" value="Laminin subunit alpha-3"/>
    <property type="match status" value="1"/>
</dbReference>
<feature type="domain" description="Laminin EGF-like" evidence="17">
    <location>
        <begin position="1935"/>
        <end position="1988"/>
    </location>
</feature>
<keyword evidence="9" id="KW-0325">Glycoprotein</keyword>
<feature type="coiled-coil region" evidence="13">
    <location>
        <begin position="2544"/>
        <end position="2654"/>
    </location>
</feature>
<evidence type="ECO:0000256" key="7">
    <source>
        <dbReference type="ARBA" id="ARBA00023054"/>
    </source>
</evidence>
<feature type="disulfide bond" evidence="12">
    <location>
        <begin position="374"/>
        <end position="383"/>
    </location>
</feature>
<evidence type="ECO:0000256" key="9">
    <source>
        <dbReference type="ARBA" id="ARBA00023180"/>
    </source>
</evidence>
<feature type="domain" description="Laminin G" evidence="16">
    <location>
        <begin position="3596"/>
        <end position="3774"/>
    </location>
</feature>
<feature type="disulfide bond" evidence="12">
    <location>
        <begin position="565"/>
        <end position="574"/>
    </location>
</feature>
<feature type="disulfide bond" evidence="12">
    <location>
        <begin position="1533"/>
        <end position="1550"/>
    </location>
</feature>
<dbReference type="InterPro" id="IPR000742">
    <property type="entry name" value="EGF"/>
</dbReference>
<feature type="domain" description="Laminin EGF-like" evidence="17">
    <location>
        <begin position="2036"/>
        <end position="2082"/>
    </location>
</feature>
<dbReference type="SMART" id="SM00136">
    <property type="entry name" value="LamNT"/>
    <property type="match status" value="1"/>
</dbReference>
<evidence type="ECO:0000256" key="11">
    <source>
        <dbReference type="PROSITE-ProRule" id="PRU00122"/>
    </source>
</evidence>
<feature type="domain" description="Laminin EGF-like" evidence="17">
    <location>
        <begin position="407"/>
        <end position="451"/>
    </location>
</feature>
<feature type="domain" description="Laminin N-terminal" evidence="19">
    <location>
        <begin position="30"/>
        <end position="278"/>
    </location>
</feature>
<evidence type="ECO:0000256" key="13">
    <source>
        <dbReference type="SAM" id="Coils"/>
    </source>
</evidence>
<dbReference type="InterPro" id="IPR050440">
    <property type="entry name" value="Laminin/Netrin_ECM"/>
</dbReference>
<keyword evidence="6" id="KW-0084">Basement membrane</keyword>
<accession>A9YY72</accession>
<dbReference type="SUPFAM" id="SSF57196">
    <property type="entry name" value="EGF/Laminin"/>
    <property type="match status" value="17"/>
</dbReference>
<evidence type="ECO:0000256" key="10">
    <source>
        <dbReference type="ARBA" id="ARBA00023292"/>
    </source>
</evidence>
<proteinExistence type="evidence at transcript level"/>
<feature type="domain" description="Laminin EGF-like" evidence="17">
    <location>
        <begin position="452"/>
        <end position="497"/>
    </location>
</feature>
<dbReference type="PROSITE" id="PS51117">
    <property type="entry name" value="LAMININ_NTER"/>
    <property type="match status" value="1"/>
</dbReference>
<dbReference type="Pfam" id="PF06008">
    <property type="entry name" value="Laminin_I"/>
    <property type="match status" value="1"/>
</dbReference>
<dbReference type="CDD" id="cd00055">
    <property type="entry name" value="EGF_Lam"/>
    <property type="match status" value="20"/>
</dbReference>
<feature type="domain" description="Laminin EGF-like" evidence="17">
    <location>
        <begin position="1482"/>
        <end position="1530"/>
    </location>
</feature>
<dbReference type="InterPro" id="IPR008211">
    <property type="entry name" value="Laminin_N"/>
</dbReference>
<feature type="domain" description="Laminin EGF-like" evidence="17">
    <location>
        <begin position="337"/>
        <end position="406"/>
    </location>
</feature>
<feature type="disulfide bond" evidence="12">
    <location>
        <begin position="1972"/>
        <end position="1986"/>
    </location>
</feature>
<feature type="disulfide bond" evidence="12">
    <location>
        <begin position="519"/>
        <end position="528"/>
    </location>
</feature>
<feature type="disulfide bond" evidence="12">
    <location>
        <begin position="592"/>
        <end position="609"/>
    </location>
</feature>
<dbReference type="GO" id="GO:0009888">
    <property type="term" value="P:tissue development"/>
    <property type="evidence" value="ECO:0007669"/>
    <property type="project" value="TreeGrafter"/>
</dbReference>
<dbReference type="PANTHER" id="PTHR10574">
    <property type="entry name" value="NETRIN/LAMININ-RELATED"/>
    <property type="match status" value="1"/>
</dbReference>
<dbReference type="Pfam" id="PF00052">
    <property type="entry name" value="Laminin_B"/>
    <property type="match status" value="1"/>
</dbReference>
<feature type="disulfide bond" evidence="12">
    <location>
        <begin position="1552"/>
        <end position="1561"/>
    </location>
</feature>
<feature type="disulfide bond" evidence="12">
    <location>
        <begin position="807"/>
        <end position="816"/>
    </location>
</feature>
<feature type="chain" id="PRO_5002745718" evidence="15">
    <location>
        <begin position="20"/>
        <end position="3777"/>
    </location>
</feature>
<feature type="disulfide bond" evidence="12">
    <location>
        <begin position="638"/>
        <end position="655"/>
    </location>
</feature>
<dbReference type="FunFam" id="2.10.25.10:FF:000069">
    <property type="entry name" value="Laminin subunit alpha 1"/>
    <property type="match status" value="1"/>
</dbReference>
<dbReference type="PROSITE" id="PS01248">
    <property type="entry name" value="EGF_LAM_1"/>
    <property type="match status" value="8"/>
</dbReference>
<keyword evidence="3" id="KW-0272">Extracellular matrix</keyword>
<feature type="domain" description="Laminin EGF-like" evidence="17">
    <location>
        <begin position="682"/>
        <end position="732"/>
    </location>
</feature>
<feature type="disulfide bond" evidence="12">
    <location>
        <begin position="1531"/>
        <end position="1543"/>
    </location>
</feature>
<feature type="disulfide bond" evidence="11">
    <location>
        <begin position="3557"/>
        <end position="3584"/>
    </location>
</feature>
<evidence type="ECO:0000259" key="17">
    <source>
        <dbReference type="PROSITE" id="PS50027"/>
    </source>
</evidence>
<evidence type="ECO:0000259" key="18">
    <source>
        <dbReference type="PROSITE" id="PS51115"/>
    </source>
</evidence>
<gene>
    <name evidence="20" type="primary">4</name>
    <name evidence="20" type="synonym">5</name>
    <name evidence="20" type="synonym">lam 3</name>
</gene>
<feature type="domain" description="Laminin EGF-like" evidence="17">
    <location>
        <begin position="1989"/>
        <end position="2035"/>
    </location>
</feature>
<feature type="domain" description="Laminin EGF-like" evidence="17">
    <location>
        <begin position="1879"/>
        <end position="1934"/>
    </location>
</feature>
<evidence type="ECO:0000256" key="8">
    <source>
        <dbReference type="ARBA" id="ARBA00023157"/>
    </source>
</evidence>
<evidence type="ECO:0000256" key="2">
    <source>
        <dbReference type="ARBA" id="ARBA00022525"/>
    </source>
</evidence>
<evidence type="ECO:0000256" key="5">
    <source>
        <dbReference type="ARBA" id="ARBA00022737"/>
    </source>
</evidence>
<evidence type="ECO:0000256" key="1">
    <source>
        <dbReference type="ARBA" id="ARBA00004302"/>
    </source>
</evidence>
<comment type="subcellular location">
    <subcellularLocation>
        <location evidence="1">Secreted</location>
        <location evidence="1">Extracellular space</location>
        <location evidence="1">Extracellular matrix</location>
        <location evidence="1">Basement membrane</location>
    </subcellularLocation>
</comment>
<feature type="disulfide bond" evidence="12">
    <location>
        <begin position="657"/>
        <end position="666"/>
    </location>
</feature>
<evidence type="ECO:0000256" key="15">
    <source>
        <dbReference type="SAM" id="SignalP"/>
    </source>
</evidence>
<name>A9YY72_CIOSA</name>
<feature type="domain" description="Laminin G" evidence="16">
    <location>
        <begin position="2737"/>
        <end position="2937"/>
    </location>
</feature>
<feature type="domain" description="Laminin IV type A" evidence="18">
    <location>
        <begin position="1602"/>
        <end position="1794"/>
    </location>
</feature>
<keyword evidence="4 15" id="KW-0732">Signal</keyword>
<keyword evidence="10 12" id="KW-0424">Laminin EGF-like domain</keyword>
<dbReference type="InterPro" id="IPR001791">
    <property type="entry name" value="Laminin_G"/>
</dbReference>
<evidence type="ECO:0000259" key="16">
    <source>
        <dbReference type="PROSITE" id="PS50025"/>
    </source>
</evidence>
<feature type="disulfide bond" evidence="12">
    <location>
        <begin position="788"/>
        <end position="805"/>
    </location>
</feature>
<feature type="domain" description="Laminin EGF-like" evidence="17">
    <location>
        <begin position="498"/>
        <end position="543"/>
    </location>
</feature>
<dbReference type="InterPro" id="IPR009254">
    <property type="entry name" value="Laminin_aI"/>
</dbReference>
<feature type="disulfide bond" evidence="12">
    <location>
        <begin position="1905"/>
        <end position="1914"/>
    </location>
</feature>
<dbReference type="SMART" id="SM00181">
    <property type="entry name" value="EGF"/>
    <property type="match status" value="11"/>
</dbReference>
<feature type="disulfide bond" evidence="12">
    <location>
        <begin position="2056"/>
        <end position="2065"/>
    </location>
</feature>
<feature type="disulfide bond" evidence="12">
    <location>
        <begin position="2008"/>
        <end position="2017"/>
    </location>
</feature>
<dbReference type="Gene3D" id="2.60.120.200">
    <property type="match status" value="5"/>
</dbReference>
<organism evidence="20">
    <name type="scientific">Ciona savignyi</name>
    <name type="common">Pacific transparent sea squirt</name>
    <dbReference type="NCBI Taxonomy" id="51511"/>
    <lineage>
        <taxon>Eukaryota</taxon>
        <taxon>Metazoa</taxon>
        <taxon>Chordata</taxon>
        <taxon>Tunicata</taxon>
        <taxon>Ascidiacea</taxon>
        <taxon>Phlebobranchia</taxon>
        <taxon>Cionidae</taxon>
        <taxon>Ciona</taxon>
    </lineage>
</organism>
<protein>
    <submittedName>
        <fullName evidence="20">Alpha 3,4,5-laminin</fullName>
    </submittedName>
</protein>
<dbReference type="InterPro" id="IPR000034">
    <property type="entry name" value="Laminin_IV"/>
</dbReference>
<dbReference type="GO" id="GO:0009887">
    <property type="term" value="P:animal organ morphogenesis"/>
    <property type="evidence" value="ECO:0007669"/>
    <property type="project" value="TreeGrafter"/>
</dbReference>
<evidence type="ECO:0000256" key="12">
    <source>
        <dbReference type="PROSITE-ProRule" id="PRU00460"/>
    </source>
</evidence>
<feature type="disulfide bond" evidence="12">
    <location>
        <begin position="590"/>
        <end position="602"/>
    </location>
</feature>
<dbReference type="PANTHER" id="PTHR10574:SF406">
    <property type="entry name" value="LAMININ SUBUNIT ALPHA 5"/>
    <property type="match status" value="1"/>
</dbReference>
<evidence type="ECO:0000256" key="3">
    <source>
        <dbReference type="ARBA" id="ARBA00022530"/>
    </source>
</evidence>
<feature type="domain" description="Laminin EGF-like" evidence="17">
    <location>
        <begin position="786"/>
        <end position="831"/>
    </location>
</feature>
<evidence type="ECO:0000256" key="4">
    <source>
        <dbReference type="ARBA" id="ARBA00022729"/>
    </source>
</evidence>
<dbReference type="FunFam" id="2.10.25.10:FF:000011">
    <property type="entry name" value="Cadherin EGF LAG seven-pass G-type receptor"/>
    <property type="match status" value="1"/>
</dbReference>
<keyword evidence="7 13" id="KW-0175">Coiled coil</keyword>
<feature type="disulfide bond" evidence="12">
    <location>
        <begin position="473"/>
        <end position="482"/>
    </location>
</feature>
<dbReference type="SMART" id="SM00281">
    <property type="entry name" value="LamB"/>
    <property type="match status" value="1"/>
</dbReference>
<evidence type="ECO:0000256" key="14">
    <source>
        <dbReference type="SAM" id="MobiDB-lite"/>
    </source>
</evidence>
<feature type="region of interest" description="Disordered" evidence="14">
    <location>
        <begin position="1188"/>
        <end position="1207"/>
    </location>
</feature>
<dbReference type="PROSITE" id="PS50027">
    <property type="entry name" value="EGF_LAM_2"/>
    <property type="match status" value="17"/>
</dbReference>
<dbReference type="InterPro" id="IPR002049">
    <property type="entry name" value="LE_dom"/>
</dbReference>
<feature type="disulfide bond" evidence="12">
    <location>
        <begin position="707"/>
        <end position="716"/>
    </location>
</feature>
<keyword evidence="5" id="KW-0677">Repeat</keyword>
<dbReference type="FunFam" id="2.10.25.10:FF:000105">
    <property type="entry name" value="laminin subunit gamma-1"/>
    <property type="match status" value="2"/>
</dbReference>
<dbReference type="PRINTS" id="PR00011">
    <property type="entry name" value="EGFLAMININ"/>
</dbReference>
<dbReference type="GO" id="GO:0045995">
    <property type="term" value="P:regulation of embryonic development"/>
    <property type="evidence" value="ECO:0007669"/>
    <property type="project" value="InterPro"/>
</dbReference>
<comment type="caution">
    <text evidence="12">Lacks conserved residue(s) required for the propagation of feature annotation.</text>
</comment>
<feature type="signal peptide" evidence="15">
    <location>
        <begin position="1"/>
        <end position="19"/>
    </location>
</feature>
<feature type="disulfide bond" evidence="12">
    <location>
        <begin position="756"/>
        <end position="765"/>
    </location>
</feature>
<feature type="domain" description="Laminin G" evidence="16">
    <location>
        <begin position="3139"/>
        <end position="3318"/>
    </location>
</feature>
<evidence type="ECO:0000313" key="20">
    <source>
        <dbReference type="EMBL" id="ABY40628.1"/>
    </source>
</evidence>
<dbReference type="Gene3D" id="2.60.120.260">
    <property type="entry name" value="Galactose-binding domain-like"/>
    <property type="match status" value="1"/>
</dbReference>
<dbReference type="CDD" id="cd00110">
    <property type="entry name" value="LamG"/>
    <property type="match status" value="5"/>
</dbReference>
<dbReference type="FunFam" id="2.10.25.10:FF:000209">
    <property type="entry name" value="Laminin subunit alpha 5"/>
    <property type="match status" value="1"/>
</dbReference>
<reference evidence="20" key="1">
    <citation type="journal article" date="2008" name="Development">
        <title>Chongmague reveals an essential role for laminin-mediated boundary formation in chordate convergence and extension movements.</title>
        <authorList>
            <person name="Veeman M.T."/>
            <person name="Nakatani Y."/>
            <person name="Hendrickson C."/>
            <person name="Ericson V."/>
            <person name="Lin C."/>
            <person name="Smith W.C."/>
        </authorList>
    </citation>
    <scope>NUCLEOTIDE SEQUENCE</scope>
</reference>
<dbReference type="PROSITE" id="PS00022">
    <property type="entry name" value="EGF_1"/>
    <property type="match status" value="1"/>
</dbReference>
<keyword evidence="8 12" id="KW-1015">Disulfide bond</keyword>
<feature type="disulfide bond" evidence="12">
    <location>
        <begin position="544"/>
        <end position="556"/>
    </location>
</feature>
<evidence type="ECO:0000259" key="19">
    <source>
        <dbReference type="PROSITE" id="PS51117"/>
    </source>
</evidence>
<dbReference type="FunFam" id="2.10.25.10:FF:000051">
    <property type="entry name" value="Laminin subunit alpha 4"/>
    <property type="match status" value="1"/>
</dbReference>
<dbReference type="Pfam" id="PF00055">
    <property type="entry name" value="Laminin_N"/>
    <property type="match status" value="1"/>
</dbReference>
<dbReference type="PROSITE" id="PS50025">
    <property type="entry name" value="LAM_G_DOMAIN"/>
    <property type="match status" value="5"/>
</dbReference>
<feature type="disulfide bond" evidence="12">
    <location>
        <begin position="454"/>
        <end position="471"/>
    </location>
</feature>
<dbReference type="Gene3D" id="2.10.25.10">
    <property type="entry name" value="Laminin"/>
    <property type="match status" value="17"/>
</dbReference>
<evidence type="ECO:0000256" key="6">
    <source>
        <dbReference type="ARBA" id="ARBA00022869"/>
    </source>
</evidence>
<feature type="domain" description="Laminin EGF-like" evidence="17">
    <location>
        <begin position="1531"/>
        <end position="1581"/>
    </location>
</feature>
<dbReference type="SMART" id="SM00282">
    <property type="entry name" value="LamG"/>
    <property type="match status" value="5"/>
</dbReference>
<dbReference type="EMBL" id="EU310241">
    <property type="protein sequence ID" value="ABY40628.1"/>
    <property type="molecule type" value="mRNA"/>
</dbReference>
<dbReference type="FunFam" id="2.10.25.10:FF:000307">
    <property type="entry name" value="Basement membrane-specific heparan sulfate proteoglycan core protein"/>
    <property type="match status" value="1"/>
</dbReference>
<dbReference type="Pfam" id="PF00054">
    <property type="entry name" value="Laminin_G_1"/>
    <property type="match status" value="1"/>
</dbReference>
<feature type="domain" description="Laminin EGF-like" evidence="17">
    <location>
        <begin position="1389"/>
        <end position="1437"/>
    </location>
</feature>
<dbReference type="Pfam" id="PF02210">
    <property type="entry name" value="Laminin_G_2"/>
    <property type="match status" value="4"/>
</dbReference>
<feature type="disulfide bond" evidence="12">
    <location>
        <begin position="452"/>
        <end position="464"/>
    </location>
</feature>
<feature type="disulfide bond" evidence="12">
    <location>
        <begin position="498"/>
        <end position="510"/>
    </location>
</feature>
<dbReference type="GO" id="GO:0030334">
    <property type="term" value="P:regulation of cell migration"/>
    <property type="evidence" value="ECO:0007669"/>
    <property type="project" value="InterPro"/>
</dbReference>